<evidence type="ECO:0000313" key="8">
    <source>
        <dbReference type="Proteomes" id="UP000807716"/>
    </source>
</evidence>
<comment type="caution">
    <text evidence="7">The sequence shown here is derived from an EMBL/GenBank/DDBJ whole genome shotgun (WGS) entry which is preliminary data.</text>
</comment>
<evidence type="ECO:0000256" key="6">
    <source>
        <dbReference type="RuleBase" id="RU000461"/>
    </source>
</evidence>
<keyword evidence="6" id="KW-0503">Monooxygenase</keyword>
<evidence type="ECO:0000256" key="1">
    <source>
        <dbReference type="ARBA" id="ARBA00001971"/>
    </source>
</evidence>
<keyword evidence="3 5" id="KW-0479">Metal-binding</keyword>
<dbReference type="PROSITE" id="PS00086">
    <property type="entry name" value="CYTOCHROME_P450"/>
    <property type="match status" value="1"/>
</dbReference>
<dbReference type="GO" id="GO:0004497">
    <property type="term" value="F:monooxygenase activity"/>
    <property type="evidence" value="ECO:0007669"/>
    <property type="project" value="UniProtKB-KW"/>
</dbReference>
<dbReference type="InterPro" id="IPR017972">
    <property type="entry name" value="Cyt_P450_CS"/>
</dbReference>
<keyword evidence="5 6" id="KW-0349">Heme</keyword>
<dbReference type="Gene3D" id="1.10.630.10">
    <property type="entry name" value="Cytochrome P450"/>
    <property type="match status" value="1"/>
</dbReference>
<evidence type="ECO:0000256" key="4">
    <source>
        <dbReference type="ARBA" id="ARBA00023004"/>
    </source>
</evidence>
<gene>
    <name evidence="7" type="ORF">DFQ27_004705</name>
</gene>
<evidence type="ECO:0000313" key="7">
    <source>
        <dbReference type="EMBL" id="KAG0269132.1"/>
    </source>
</evidence>
<dbReference type="InterPro" id="IPR002403">
    <property type="entry name" value="Cyt_P450_E_grp-IV"/>
</dbReference>
<keyword evidence="6" id="KW-0560">Oxidoreductase</keyword>
<reference evidence="7" key="1">
    <citation type="journal article" date="2020" name="Fungal Divers.">
        <title>Resolving the Mortierellaceae phylogeny through synthesis of multi-gene phylogenetics and phylogenomics.</title>
        <authorList>
            <person name="Vandepol N."/>
            <person name="Liber J."/>
            <person name="Desiro A."/>
            <person name="Na H."/>
            <person name="Kennedy M."/>
            <person name="Barry K."/>
            <person name="Grigoriev I.V."/>
            <person name="Miller A.N."/>
            <person name="O'Donnell K."/>
            <person name="Stajich J.E."/>
            <person name="Bonito G."/>
        </authorList>
    </citation>
    <scope>NUCLEOTIDE SEQUENCE</scope>
    <source>
        <strain evidence="7">BC1065</strain>
    </source>
</reference>
<dbReference type="OrthoDB" id="1844152at2759"/>
<comment type="similarity">
    <text evidence="2 6">Belongs to the cytochrome P450 family.</text>
</comment>
<dbReference type="GO" id="GO:0005506">
    <property type="term" value="F:iron ion binding"/>
    <property type="evidence" value="ECO:0007669"/>
    <property type="project" value="InterPro"/>
</dbReference>
<proteinExistence type="inferred from homology"/>
<name>A0A9P6UCD7_9FUNG</name>
<evidence type="ECO:0000256" key="5">
    <source>
        <dbReference type="PIRSR" id="PIRSR602403-1"/>
    </source>
</evidence>
<protein>
    <recommendedName>
        <fullName evidence="9">Cytochrome P450</fullName>
    </recommendedName>
</protein>
<dbReference type="AlphaFoldDB" id="A0A9P6UCD7"/>
<dbReference type="InterPro" id="IPR001128">
    <property type="entry name" value="Cyt_P450"/>
</dbReference>
<dbReference type="Proteomes" id="UP000807716">
    <property type="component" value="Unassembled WGS sequence"/>
</dbReference>
<organism evidence="7 8">
    <name type="scientific">Actinomortierella ambigua</name>
    <dbReference type="NCBI Taxonomy" id="1343610"/>
    <lineage>
        <taxon>Eukaryota</taxon>
        <taxon>Fungi</taxon>
        <taxon>Fungi incertae sedis</taxon>
        <taxon>Mucoromycota</taxon>
        <taxon>Mortierellomycotina</taxon>
        <taxon>Mortierellomycetes</taxon>
        <taxon>Mortierellales</taxon>
        <taxon>Mortierellaceae</taxon>
        <taxon>Actinomortierella</taxon>
    </lineage>
</organism>
<evidence type="ECO:0000256" key="3">
    <source>
        <dbReference type="ARBA" id="ARBA00022723"/>
    </source>
</evidence>
<dbReference type="InterPro" id="IPR036396">
    <property type="entry name" value="Cyt_P450_sf"/>
</dbReference>
<evidence type="ECO:0000256" key="2">
    <source>
        <dbReference type="ARBA" id="ARBA00010617"/>
    </source>
</evidence>
<dbReference type="Pfam" id="PF00067">
    <property type="entry name" value="p450"/>
    <property type="match status" value="1"/>
</dbReference>
<comment type="cofactor">
    <cofactor evidence="1 5">
        <name>heme</name>
        <dbReference type="ChEBI" id="CHEBI:30413"/>
    </cofactor>
</comment>
<dbReference type="CDD" id="cd11041">
    <property type="entry name" value="CYP503A1-like"/>
    <property type="match status" value="1"/>
</dbReference>
<feature type="binding site" description="axial binding residue" evidence="5">
    <location>
        <position position="478"/>
    </location>
    <ligand>
        <name>heme</name>
        <dbReference type="ChEBI" id="CHEBI:30413"/>
    </ligand>
    <ligandPart>
        <name>Fe</name>
        <dbReference type="ChEBI" id="CHEBI:18248"/>
    </ligandPart>
</feature>
<accession>A0A9P6UCD7</accession>
<dbReference type="SUPFAM" id="SSF48264">
    <property type="entry name" value="Cytochrome P450"/>
    <property type="match status" value="1"/>
</dbReference>
<keyword evidence="8" id="KW-1185">Reference proteome</keyword>
<dbReference type="PRINTS" id="PR00465">
    <property type="entry name" value="EP450IV"/>
</dbReference>
<sequence>MVLNLADIQTIDQLAAFKAIVPLAVGTASVAYLATKVASNYYSSDKDIPTVALKDGATSHDEEYKKDPKAFMLRCEQEYGSVYNLHLFNQFQTVVNGPELARELFLRDDLNAGDAVEELTGMRVFFRSMTKSNHEDDSMVIHFLVRDFITPYLNLYTPRIVRNLEKQLDEHLPDCDRKLVKNPVNILQRMVACAMACVFMGEEIGVQSQVIDTFIQCTYDFNEVVGAGERSKSFWRTFRTKTKYTYMSPMAKHINVLVNAATPVILRRRKEEAEEGEAYVRPDDVMQRMLDNFDKYNFVDIEDLCGHLLVMVLASVHTTSDASTNLLYYLAQYPEYIDKLYEEMQEVLAQEAREIEELAIKDGITTDTPLITKPSDAMSAKAMKKMVYLDSFVREVFRHRTDLIGIPHMARKNLTLGNGVRIPKGRSVTVNLRSTHWEESMQGPDPLEFRPWRFVGKAKGTTKVGPDFLPFGMGKHACPGRFLAMQEIKTVACMMIGRFSKIEMEDPTKAYDSLHSMMGAPAVTGLYFTSRQ</sequence>
<evidence type="ECO:0008006" key="9">
    <source>
        <dbReference type="Google" id="ProtNLM"/>
    </source>
</evidence>
<dbReference type="GO" id="GO:0016705">
    <property type="term" value="F:oxidoreductase activity, acting on paired donors, with incorporation or reduction of molecular oxygen"/>
    <property type="evidence" value="ECO:0007669"/>
    <property type="project" value="InterPro"/>
</dbReference>
<dbReference type="PANTHER" id="PTHR46206">
    <property type="entry name" value="CYTOCHROME P450"/>
    <property type="match status" value="1"/>
</dbReference>
<dbReference type="GO" id="GO:0020037">
    <property type="term" value="F:heme binding"/>
    <property type="evidence" value="ECO:0007669"/>
    <property type="project" value="InterPro"/>
</dbReference>
<keyword evidence="4 5" id="KW-0408">Iron</keyword>
<dbReference type="EMBL" id="JAAAJB010000033">
    <property type="protein sequence ID" value="KAG0269132.1"/>
    <property type="molecule type" value="Genomic_DNA"/>
</dbReference>